<organism evidence="5">
    <name type="scientific">Laccaria bicolor (strain S238N-H82 / ATCC MYA-4686)</name>
    <name type="common">Bicoloured deceiver</name>
    <name type="synonym">Laccaria laccata var. bicolor</name>
    <dbReference type="NCBI Taxonomy" id="486041"/>
    <lineage>
        <taxon>Eukaryota</taxon>
        <taxon>Fungi</taxon>
        <taxon>Dikarya</taxon>
        <taxon>Basidiomycota</taxon>
        <taxon>Agaricomycotina</taxon>
        <taxon>Agaricomycetes</taxon>
        <taxon>Agaricomycetidae</taxon>
        <taxon>Agaricales</taxon>
        <taxon>Agaricineae</taxon>
        <taxon>Hydnangiaceae</taxon>
        <taxon>Laccaria</taxon>
    </lineage>
</organism>
<evidence type="ECO:0000256" key="2">
    <source>
        <dbReference type="ARBA" id="ARBA00022723"/>
    </source>
</evidence>
<evidence type="ECO:0000313" key="5">
    <source>
        <dbReference type="Proteomes" id="UP000001194"/>
    </source>
</evidence>
<dbReference type="EMBL" id="DS547098">
    <property type="protein sequence ID" value="EDR09894.1"/>
    <property type="molecule type" value="Genomic_DNA"/>
</dbReference>
<dbReference type="GeneID" id="6074824"/>
<dbReference type="InterPro" id="IPR027806">
    <property type="entry name" value="HARBI1_dom"/>
</dbReference>
<dbReference type="HOGENOM" id="CLU_018552_2_1_1"/>
<dbReference type="OrthoDB" id="2408877at2759"/>
<keyword evidence="5" id="KW-1185">Reference proteome</keyword>
<proteinExistence type="predicted"/>
<feature type="domain" description="DDE Tnp4" evidence="3">
    <location>
        <begin position="76"/>
        <end position="230"/>
    </location>
</feature>
<evidence type="ECO:0000313" key="4">
    <source>
        <dbReference type="EMBL" id="EDR09894.1"/>
    </source>
</evidence>
<sequence length="259" mass="29249">MGRYGNGASVEDIAQQAGCSEGSVENYTDRCFEAIESLHDLFVQRLTSAEKEVEKRWMDEHLGFKGKWREGWVMYDGTIVVLYKKPGLNGDAYYTRKGNYGLNTQVDWKYPLNLRIVDYSHGMTGSAHDTMAFEHTTAAKYPDWFFEGEEFAWADSAYAVNSRTIPVHKKPASDDPANALFDKAVAHLQHCMGALKGRFQCLRGLHVSINSKQDHHDACHWIIIAIILHNLIIDVEGSKSAAHFGQDHGHAEEYINRGQ</sequence>
<gene>
    <name evidence="4" type="ORF">LACBIDRAFT_248664</name>
</gene>
<comment type="cofactor">
    <cofactor evidence="1">
        <name>a divalent metal cation</name>
        <dbReference type="ChEBI" id="CHEBI:60240"/>
    </cofactor>
</comment>
<dbReference type="KEGG" id="lbc:LACBIDRAFT_248664"/>
<dbReference type="InParanoid" id="B0D678"/>
<name>B0D678_LACBS</name>
<dbReference type="AlphaFoldDB" id="B0D678"/>
<accession>B0D678</accession>
<dbReference type="Pfam" id="PF13359">
    <property type="entry name" value="DDE_Tnp_4"/>
    <property type="match status" value="1"/>
</dbReference>
<dbReference type="RefSeq" id="XP_001879279.1">
    <property type="nucleotide sequence ID" value="XM_001879244.1"/>
</dbReference>
<evidence type="ECO:0000256" key="1">
    <source>
        <dbReference type="ARBA" id="ARBA00001968"/>
    </source>
</evidence>
<protein>
    <submittedName>
        <fullName evidence="4">Predicted protein</fullName>
    </submittedName>
</protein>
<dbReference type="GO" id="GO:0046872">
    <property type="term" value="F:metal ion binding"/>
    <property type="evidence" value="ECO:0007669"/>
    <property type="project" value="UniProtKB-KW"/>
</dbReference>
<evidence type="ECO:0000259" key="3">
    <source>
        <dbReference type="Pfam" id="PF13359"/>
    </source>
</evidence>
<dbReference type="Proteomes" id="UP000001194">
    <property type="component" value="Unassembled WGS sequence"/>
</dbReference>
<reference evidence="4 5" key="1">
    <citation type="journal article" date="2008" name="Nature">
        <title>The genome of Laccaria bicolor provides insights into mycorrhizal symbiosis.</title>
        <authorList>
            <person name="Martin F."/>
            <person name="Aerts A."/>
            <person name="Ahren D."/>
            <person name="Brun A."/>
            <person name="Danchin E.G.J."/>
            <person name="Duchaussoy F."/>
            <person name="Gibon J."/>
            <person name="Kohler A."/>
            <person name="Lindquist E."/>
            <person name="Pereda V."/>
            <person name="Salamov A."/>
            <person name="Shapiro H.J."/>
            <person name="Wuyts J."/>
            <person name="Blaudez D."/>
            <person name="Buee M."/>
            <person name="Brokstein P."/>
            <person name="Canbaeck B."/>
            <person name="Cohen D."/>
            <person name="Courty P.E."/>
            <person name="Coutinho P.M."/>
            <person name="Delaruelle C."/>
            <person name="Detter J.C."/>
            <person name="Deveau A."/>
            <person name="DiFazio S."/>
            <person name="Duplessis S."/>
            <person name="Fraissinet-Tachet L."/>
            <person name="Lucic E."/>
            <person name="Frey-Klett P."/>
            <person name="Fourrey C."/>
            <person name="Feussner I."/>
            <person name="Gay G."/>
            <person name="Grimwood J."/>
            <person name="Hoegger P.J."/>
            <person name="Jain P."/>
            <person name="Kilaru S."/>
            <person name="Labbe J."/>
            <person name="Lin Y.C."/>
            <person name="Legue V."/>
            <person name="Le Tacon F."/>
            <person name="Marmeisse R."/>
            <person name="Melayah D."/>
            <person name="Montanini B."/>
            <person name="Muratet M."/>
            <person name="Nehls U."/>
            <person name="Niculita-Hirzel H."/>
            <person name="Oudot-Le Secq M.P."/>
            <person name="Peter M."/>
            <person name="Quesneville H."/>
            <person name="Rajashekar B."/>
            <person name="Reich M."/>
            <person name="Rouhier N."/>
            <person name="Schmutz J."/>
            <person name="Yin T."/>
            <person name="Chalot M."/>
            <person name="Henrissat B."/>
            <person name="Kuees U."/>
            <person name="Lucas S."/>
            <person name="Van de Peer Y."/>
            <person name="Podila G.K."/>
            <person name="Polle A."/>
            <person name="Pukkila P.J."/>
            <person name="Richardson P.M."/>
            <person name="Rouze P."/>
            <person name="Sanders I.R."/>
            <person name="Stajich J.E."/>
            <person name="Tunlid A."/>
            <person name="Tuskan G."/>
            <person name="Grigoriev I.V."/>
        </authorList>
    </citation>
    <scope>NUCLEOTIDE SEQUENCE [LARGE SCALE GENOMIC DNA]</scope>
    <source>
        <strain evidence="5">S238N-H82 / ATCC MYA-4686</strain>
    </source>
</reference>
<keyword evidence="2" id="KW-0479">Metal-binding</keyword>